<evidence type="ECO:0000313" key="5">
    <source>
        <dbReference type="EMBL" id="CAI9932753.1"/>
    </source>
</evidence>
<protein>
    <submittedName>
        <fullName evidence="6">N-alpha-acetyltransferase 30</fullName>
    </submittedName>
    <submittedName>
        <fullName evidence="7">N-alpha-acetyltransferase_30</fullName>
    </submittedName>
</protein>
<feature type="domain" description="N-acetyltransferase" evidence="4">
    <location>
        <begin position="10"/>
        <end position="159"/>
    </location>
</feature>
<dbReference type="EMBL" id="CAXDID020000378">
    <property type="protein sequence ID" value="CAL6084400.1"/>
    <property type="molecule type" value="Genomic_DNA"/>
</dbReference>
<comment type="caution">
    <text evidence="6">The sequence shown here is derived from an EMBL/GenBank/DDBJ whole genome shotgun (WGS) entry which is preliminary data.</text>
</comment>
<dbReference type="EMBL" id="CATOUU010001029">
    <property type="protein sequence ID" value="CAI9967755.1"/>
    <property type="molecule type" value="Genomic_DNA"/>
</dbReference>
<reference evidence="6" key="1">
    <citation type="submission" date="2023-06" db="EMBL/GenBank/DDBJ databases">
        <authorList>
            <person name="Kurt Z."/>
        </authorList>
    </citation>
    <scope>NUCLEOTIDE SEQUENCE</scope>
</reference>
<dbReference type="PANTHER" id="PTHR45896">
    <property type="entry name" value="N-ALPHA-ACETYLTRANSFERASE 30"/>
    <property type="match status" value="1"/>
</dbReference>
<dbReference type="InterPro" id="IPR016181">
    <property type="entry name" value="Acyl_CoA_acyltransferase"/>
</dbReference>
<name>A0AA86R034_9EUKA</name>
<dbReference type="GO" id="GO:0004596">
    <property type="term" value="F:protein-N-terminal amino-acid acetyltransferase activity"/>
    <property type="evidence" value="ECO:0007669"/>
    <property type="project" value="InterPro"/>
</dbReference>
<dbReference type="InterPro" id="IPR044542">
    <property type="entry name" value="NAA30-like"/>
</dbReference>
<accession>A0AA86R034</accession>
<dbReference type="PANTHER" id="PTHR45896:SF1">
    <property type="entry name" value="N-ALPHA-ACETYLTRANSFERASE 30"/>
    <property type="match status" value="1"/>
</dbReference>
<dbReference type="CDD" id="cd04301">
    <property type="entry name" value="NAT_SF"/>
    <property type="match status" value="1"/>
</dbReference>
<dbReference type="InterPro" id="IPR000182">
    <property type="entry name" value="GNAT_dom"/>
</dbReference>
<reference evidence="7 9" key="2">
    <citation type="submission" date="2024-07" db="EMBL/GenBank/DDBJ databases">
        <authorList>
            <person name="Akdeniz Z."/>
        </authorList>
    </citation>
    <scope>NUCLEOTIDE SEQUENCE [LARGE SCALE GENOMIC DNA]</scope>
</reference>
<dbReference type="PROSITE" id="PS51186">
    <property type="entry name" value="GNAT"/>
    <property type="match status" value="1"/>
</dbReference>
<keyword evidence="9" id="KW-1185">Reference proteome</keyword>
<sequence length="168" mass="20290">MIIEHEYNSVQFRPFRNDKDLHAIRELFASQFSEPYQVWTYRFFAEQYPDLTFFAEKDGQIIGCCMCMLQNEHKNRIQGYIGMICVEDQYKRLKIGQHLADLAFEEFAKLNTDVVILETEDDNWRAIAFYERLGFYKSRHYYRYYLNGKGAYQMTKWMKQCDVEVSDE</sequence>
<dbReference type="AlphaFoldDB" id="A0AA86R034"/>
<evidence type="ECO:0000313" key="6">
    <source>
        <dbReference type="EMBL" id="CAI9967755.1"/>
    </source>
</evidence>
<dbReference type="SUPFAM" id="SSF55729">
    <property type="entry name" value="Acyl-CoA N-acyltransferases (Nat)"/>
    <property type="match status" value="1"/>
</dbReference>
<evidence type="ECO:0000256" key="2">
    <source>
        <dbReference type="ARBA" id="ARBA00023315"/>
    </source>
</evidence>
<keyword evidence="2" id="KW-0012">Acyltransferase</keyword>
<evidence type="ECO:0000256" key="3">
    <source>
        <dbReference type="ARBA" id="ARBA00024025"/>
    </source>
</evidence>
<evidence type="ECO:0000313" key="7">
    <source>
        <dbReference type="EMBL" id="CAL6084400.1"/>
    </source>
</evidence>
<dbReference type="Pfam" id="PF00583">
    <property type="entry name" value="Acetyltransf_1"/>
    <property type="match status" value="1"/>
</dbReference>
<dbReference type="Proteomes" id="UP001642409">
    <property type="component" value="Unassembled WGS sequence"/>
</dbReference>
<evidence type="ECO:0000256" key="1">
    <source>
        <dbReference type="ARBA" id="ARBA00022679"/>
    </source>
</evidence>
<evidence type="ECO:0000313" key="8">
    <source>
        <dbReference type="EMBL" id="CAL6099982.1"/>
    </source>
</evidence>
<dbReference type="Gene3D" id="3.40.630.30">
    <property type="match status" value="1"/>
</dbReference>
<proteinExistence type="inferred from homology"/>
<keyword evidence="1" id="KW-0808">Transferase</keyword>
<evidence type="ECO:0000313" key="9">
    <source>
        <dbReference type="Proteomes" id="UP001642409"/>
    </source>
</evidence>
<gene>
    <name evidence="5" type="ORF">HINF_LOCUS20398</name>
    <name evidence="6" type="ORF">HINF_LOCUS55400</name>
    <name evidence="7" type="ORF">HINF_LOCUS62185</name>
    <name evidence="8" type="ORF">HINF_LOCUS70341</name>
</gene>
<organism evidence="6">
    <name type="scientific">Hexamita inflata</name>
    <dbReference type="NCBI Taxonomy" id="28002"/>
    <lineage>
        <taxon>Eukaryota</taxon>
        <taxon>Metamonada</taxon>
        <taxon>Diplomonadida</taxon>
        <taxon>Hexamitidae</taxon>
        <taxon>Hexamitinae</taxon>
        <taxon>Hexamita</taxon>
    </lineage>
</organism>
<dbReference type="EMBL" id="CAXDID020000525">
    <property type="protein sequence ID" value="CAL6099982.1"/>
    <property type="molecule type" value="Genomic_DNA"/>
</dbReference>
<dbReference type="GO" id="GO:0031417">
    <property type="term" value="C:NatC complex"/>
    <property type="evidence" value="ECO:0007669"/>
    <property type="project" value="TreeGrafter"/>
</dbReference>
<evidence type="ECO:0000259" key="4">
    <source>
        <dbReference type="PROSITE" id="PS51186"/>
    </source>
</evidence>
<dbReference type="EMBL" id="CATOUU010000523">
    <property type="protein sequence ID" value="CAI9932753.1"/>
    <property type="molecule type" value="Genomic_DNA"/>
</dbReference>
<comment type="similarity">
    <text evidence="3">Belongs to the acetyltransferase family. MAK3 subfamily.</text>
</comment>